<evidence type="ECO:0000313" key="1">
    <source>
        <dbReference type="EMBL" id="KAJ8644970.1"/>
    </source>
</evidence>
<gene>
    <name evidence="1" type="ORF">MRB53_006718</name>
</gene>
<keyword evidence="2" id="KW-1185">Reference proteome</keyword>
<sequence length="168" mass="18656">MVNFQLQITGEFENITSLQPQGGCDSLDFRYFFKLQCGNCQEVTQKHTCVSLSETVPVPNGRGTTNLAQRCKFCGRDGTVLMIPGRGKPLSLDITSSSREKFAPLMIFDCRGFEPVDFFFGSGWEAVSASGTKFTDIDLSEGEFTEYDEEGKYPVQISDLTANFIVVK</sequence>
<proteinExistence type="predicted"/>
<comment type="caution">
    <text evidence="1">The sequence shown here is derived from an EMBL/GenBank/DDBJ whole genome shotgun (WGS) entry which is preliminary data.</text>
</comment>
<accession>A0ACC2MH34</accession>
<organism evidence="1 2">
    <name type="scientific">Persea americana</name>
    <name type="common">Avocado</name>
    <dbReference type="NCBI Taxonomy" id="3435"/>
    <lineage>
        <taxon>Eukaryota</taxon>
        <taxon>Viridiplantae</taxon>
        <taxon>Streptophyta</taxon>
        <taxon>Embryophyta</taxon>
        <taxon>Tracheophyta</taxon>
        <taxon>Spermatophyta</taxon>
        <taxon>Magnoliopsida</taxon>
        <taxon>Magnoliidae</taxon>
        <taxon>Laurales</taxon>
        <taxon>Lauraceae</taxon>
        <taxon>Persea</taxon>
    </lineage>
</organism>
<reference evidence="1 2" key="1">
    <citation type="journal article" date="2022" name="Hortic Res">
        <title>A haplotype resolved chromosomal level avocado genome allows analysis of novel avocado genes.</title>
        <authorList>
            <person name="Nath O."/>
            <person name="Fletcher S.J."/>
            <person name="Hayward A."/>
            <person name="Shaw L.M."/>
            <person name="Masouleh A.K."/>
            <person name="Furtado A."/>
            <person name="Henry R.J."/>
            <person name="Mitter N."/>
        </authorList>
    </citation>
    <scope>NUCLEOTIDE SEQUENCE [LARGE SCALE GENOMIC DNA]</scope>
    <source>
        <strain evidence="2">cv. Hass</strain>
    </source>
</reference>
<dbReference type="EMBL" id="CM056810">
    <property type="protein sequence ID" value="KAJ8644970.1"/>
    <property type="molecule type" value="Genomic_DNA"/>
</dbReference>
<evidence type="ECO:0000313" key="2">
    <source>
        <dbReference type="Proteomes" id="UP001234297"/>
    </source>
</evidence>
<name>A0ACC2MH34_PERAE</name>
<dbReference type="Proteomes" id="UP001234297">
    <property type="component" value="Chromosome 2"/>
</dbReference>
<protein>
    <submittedName>
        <fullName evidence="1">Uncharacterized protein</fullName>
    </submittedName>
</protein>